<name>A0ABX4X0B0_VIBVL</name>
<dbReference type="Pfam" id="PF07791">
    <property type="entry name" value="Imm11"/>
    <property type="match status" value="1"/>
</dbReference>
<proteinExistence type="predicted"/>
<sequence length="191" mass="21600">MGFSKVYIVTANVNDFAMLQESVLEMSLQVSEEEPLQFYGDSLINHWRTMDVEWLEVEGEKALPKPDIAAWGATTFAVPSVIADEMSQLKERAEFLPLNLNGQSWFALNVIKKLDAIDESKTKFNLRNGRPSRTRPFNKLVLKKDAISDEMLFRVNGAGLRLFCTDQPGGLFELVNKLNLKGLVFKEVELS</sequence>
<dbReference type="RefSeq" id="WP_039562257.1">
    <property type="nucleotide sequence ID" value="NZ_JAKNPS010000225.1"/>
</dbReference>
<evidence type="ECO:0000313" key="2">
    <source>
        <dbReference type="EMBL" id="PNM76019.1"/>
    </source>
</evidence>
<feature type="domain" description="Immunity MXAN-0049 protein" evidence="1">
    <location>
        <begin position="102"/>
        <end position="188"/>
    </location>
</feature>
<reference evidence="2" key="1">
    <citation type="submission" date="2017-12" db="EMBL/GenBank/DDBJ databases">
        <title>FDA dAtabase for Regulatory Grade micrObial Sequences (FDA-ARGOS): Supporting development and validation of Infectious Disease Dx tests.</title>
        <authorList>
            <person name="Hoffmann M."/>
            <person name="Allard M."/>
            <person name="Evans P."/>
            <person name="Brown E."/>
            <person name="Tallon L.J."/>
            <person name="Sadzewicz L."/>
            <person name="Sengamalay N."/>
            <person name="Ott S."/>
            <person name="Godinez A."/>
            <person name="Nagaraj S."/>
            <person name="Vavikolanu K."/>
            <person name="Aluvathingal J."/>
            <person name="Nadendla S."/>
            <person name="Hobson J."/>
            <person name="Sichtig H."/>
        </authorList>
    </citation>
    <scope>NUCLEOTIDE SEQUENCE [LARGE SCALE GENOMIC DNA]</scope>
    <source>
        <strain evidence="2">FDAARGOS_118</strain>
    </source>
</reference>
<gene>
    <name evidence="2" type="ORF">AL548_007545</name>
</gene>
<comment type="caution">
    <text evidence="2">The sequence shown here is derived from an EMBL/GenBank/DDBJ whole genome shotgun (WGS) entry which is preliminary data.</text>
</comment>
<evidence type="ECO:0000259" key="1">
    <source>
        <dbReference type="Pfam" id="PF07791"/>
    </source>
</evidence>
<evidence type="ECO:0000313" key="3">
    <source>
        <dbReference type="Proteomes" id="UP000054370"/>
    </source>
</evidence>
<dbReference type="EMBL" id="LOSH02000003">
    <property type="protein sequence ID" value="PNM76019.1"/>
    <property type="molecule type" value="Genomic_DNA"/>
</dbReference>
<keyword evidence="3" id="KW-1185">Reference proteome</keyword>
<dbReference type="Proteomes" id="UP000054370">
    <property type="component" value="Unassembled WGS sequence"/>
</dbReference>
<organism evidence="2 3">
    <name type="scientific">Vibrio vulnificus</name>
    <dbReference type="NCBI Taxonomy" id="672"/>
    <lineage>
        <taxon>Bacteria</taxon>
        <taxon>Pseudomonadati</taxon>
        <taxon>Pseudomonadota</taxon>
        <taxon>Gammaproteobacteria</taxon>
        <taxon>Vibrionales</taxon>
        <taxon>Vibrionaceae</taxon>
        <taxon>Vibrio</taxon>
    </lineage>
</organism>
<accession>A0ABX4X0B0</accession>
<protein>
    <recommendedName>
        <fullName evidence="1">Immunity MXAN-0049 protein domain-containing protein</fullName>
    </recommendedName>
</protein>
<dbReference type="InterPro" id="IPR012433">
    <property type="entry name" value="Imm11"/>
</dbReference>